<dbReference type="FunFam" id="3.40.640.10:FF:000004">
    <property type="entry name" value="Acetylornithine aminotransferase"/>
    <property type="match status" value="1"/>
</dbReference>
<evidence type="ECO:0000256" key="1">
    <source>
        <dbReference type="ARBA" id="ARBA00001933"/>
    </source>
</evidence>
<dbReference type="STRING" id="335541.Swol_0440"/>
<dbReference type="InterPro" id="IPR015422">
    <property type="entry name" value="PyrdxlP-dep_Trfase_small"/>
</dbReference>
<dbReference type="Proteomes" id="UP000001968">
    <property type="component" value="Chromosome"/>
</dbReference>
<dbReference type="PANTHER" id="PTHR11986">
    <property type="entry name" value="AMINOTRANSFERASE CLASS III"/>
    <property type="match status" value="1"/>
</dbReference>
<dbReference type="InterPro" id="IPR015421">
    <property type="entry name" value="PyrdxlP-dep_Trfase_major"/>
</dbReference>
<reference evidence="4" key="1">
    <citation type="journal article" date="2010" name="Environ. Microbiol.">
        <title>The genome of Syntrophomonas wolfei: new insights into syntrophic metabolism and biohydrogen production.</title>
        <authorList>
            <person name="Sieber J.R."/>
            <person name="Sims D.R."/>
            <person name="Han C."/>
            <person name="Kim E."/>
            <person name="Lykidis A."/>
            <person name="Lapidus A.L."/>
            <person name="McDonnald E."/>
            <person name="Rohlin L."/>
            <person name="Culley D.E."/>
            <person name="Gunsalus R."/>
            <person name="McInerney M.J."/>
        </authorList>
    </citation>
    <scope>NUCLEOTIDE SEQUENCE [LARGE SCALE GENOMIC DNA]</scope>
    <source>
        <strain evidence="4">DSM 2245B / Goettingen</strain>
    </source>
</reference>
<gene>
    <name evidence="3" type="ordered locus">Swol_0440</name>
</gene>
<protein>
    <submittedName>
        <fullName evidence="3">Aminotransferase</fullName>
        <ecNumber evidence="3">2.6.1.-</ecNumber>
    </submittedName>
</protein>
<dbReference type="GO" id="GO:0030170">
    <property type="term" value="F:pyridoxal phosphate binding"/>
    <property type="evidence" value="ECO:0007669"/>
    <property type="project" value="InterPro"/>
</dbReference>
<dbReference type="InterPro" id="IPR049704">
    <property type="entry name" value="Aminotrans_3_PPA_site"/>
</dbReference>
<evidence type="ECO:0000313" key="4">
    <source>
        <dbReference type="Proteomes" id="UP000001968"/>
    </source>
</evidence>
<dbReference type="Pfam" id="PF00202">
    <property type="entry name" value="Aminotran_3"/>
    <property type="match status" value="1"/>
</dbReference>
<dbReference type="Gene3D" id="3.40.50.720">
    <property type="entry name" value="NAD(P)-binding Rossmann-like Domain"/>
    <property type="match status" value="1"/>
</dbReference>
<keyword evidence="3" id="KW-0032">Aminotransferase</keyword>
<dbReference type="GO" id="GO:0042802">
    <property type="term" value="F:identical protein binding"/>
    <property type="evidence" value="ECO:0007669"/>
    <property type="project" value="TreeGrafter"/>
</dbReference>
<proteinExistence type="predicted"/>
<name>Q0AZS7_SYNWW</name>
<dbReference type="Gene3D" id="3.90.1150.10">
    <property type="entry name" value="Aspartate Aminotransferase, domain 1"/>
    <property type="match status" value="1"/>
</dbReference>
<dbReference type="EMBL" id="CP000448">
    <property type="protein sequence ID" value="ABI67777.1"/>
    <property type="molecule type" value="Genomic_DNA"/>
</dbReference>
<evidence type="ECO:0000313" key="3">
    <source>
        <dbReference type="EMBL" id="ABI67777.1"/>
    </source>
</evidence>
<dbReference type="InterPro" id="IPR050103">
    <property type="entry name" value="Class-III_PLP-dep_AT"/>
</dbReference>
<dbReference type="AlphaFoldDB" id="Q0AZS7"/>
<dbReference type="CDD" id="cd00610">
    <property type="entry name" value="OAT_like"/>
    <property type="match status" value="1"/>
</dbReference>
<dbReference type="EC" id="2.6.1.-" evidence="3"/>
<comment type="cofactor">
    <cofactor evidence="1">
        <name>pyridoxal 5'-phosphate</name>
        <dbReference type="ChEBI" id="CHEBI:597326"/>
    </cofactor>
</comment>
<dbReference type="InterPro" id="IPR005814">
    <property type="entry name" value="Aminotrans_3"/>
</dbReference>
<sequence>MNQRKDLLNPTLYKIFQSFQLDKNYLSGEGSYLVDEKGISYLDFIAQFGAIPFGYNPDFIWDKLEEIRSKALPSLVQPSLPGEALKLANALAAVSPGKLAYCTFCQSGTEAVEAAIKLARSTTGREIVLSTFNSFHGKSLGSLSATGKVSYQSPFRAPAPGFIYIPYDDIAALQAVLDEQSDRIAAFIVEPVQGEGGIIVPRPGYLKAAEQLCRQYGVLFIVDEIQTGLGRSGALFACEHEKVEPDIMLLAKALGGGIFPLGVCLSSEGVWNDDFGFLHSSTFANNNVSCAVGLAVLDKLLEDDRRIIKEVAAKGEYLLGKLQELAAKYPEVIKEVRGKGLMLALEFQDLDDCGSYDMSFMVDQGAFTTILAGFLLNVFKIRLAPYLNNSMTLRLEPSLNIGREEMDYVLAALDKLCQILKYRDYALLYGYLLGDYSPPARITDYRAVSRPVKASPLSPEEKISHKFAFIIHYPAPEDVIANNPSFNTFERPDLYHFLEWQSSFREAGVCCHMPALRSHTGAVVEGWLIGVPFGAREMMNLPREETLGVIKKAVELGRELGAEIVGLGALTSVVSRGGRALTGQGVAITSGNSFTTLMAMEALLAGARKMRIDFTIARGAVLGATGSIGRACALLLSQDITNIVLLGNPRHPRSSRNRLNSLTLEILVLAYQRRSQGIITGLSEWLDGLINSYRKKDELRSLELEKALSQADGSSLELIKGVCREMAMEFPLEISMDLDASLPQCDMIVAASNSPEFIVYPRHLQPGAVVCDVARPADVAPEVRERDDVLVLEGGLVSYPEPVAFGPNLGYRDGVNLGCLSETILLALEGDCRDFSIGSRLSLDTIEYLRRLGEKHGFTLAGLMTGNREIGDKEIEEIYRKSLSFKQANNL</sequence>
<dbReference type="KEGG" id="swo:Swol_0440"/>
<accession>Q0AZS7</accession>
<evidence type="ECO:0000256" key="2">
    <source>
        <dbReference type="ARBA" id="ARBA00022898"/>
    </source>
</evidence>
<dbReference type="RefSeq" id="WP_011639885.1">
    <property type="nucleotide sequence ID" value="NC_008346.1"/>
</dbReference>
<dbReference type="eggNOG" id="COG4992">
    <property type="taxonomic scope" value="Bacteria"/>
</dbReference>
<dbReference type="OrthoDB" id="9801052at2"/>
<dbReference type="PANTHER" id="PTHR11986:SF121">
    <property type="entry name" value="BLR3010 PROTEIN"/>
    <property type="match status" value="1"/>
</dbReference>
<dbReference type="HOGENOM" id="CLU_013318_0_0_9"/>
<keyword evidence="3" id="KW-0808">Transferase</keyword>
<dbReference type="Gene3D" id="3.40.640.10">
    <property type="entry name" value="Type I PLP-dependent aspartate aminotransferase-like (Major domain)"/>
    <property type="match status" value="1"/>
</dbReference>
<organism evidence="3 4">
    <name type="scientific">Syntrophomonas wolfei subsp. wolfei (strain DSM 2245B / Goettingen)</name>
    <dbReference type="NCBI Taxonomy" id="335541"/>
    <lineage>
        <taxon>Bacteria</taxon>
        <taxon>Bacillati</taxon>
        <taxon>Bacillota</taxon>
        <taxon>Clostridia</taxon>
        <taxon>Eubacteriales</taxon>
        <taxon>Syntrophomonadaceae</taxon>
        <taxon>Syntrophomonas</taxon>
    </lineage>
</organism>
<dbReference type="eggNOG" id="COG5322">
    <property type="taxonomic scope" value="Bacteria"/>
</dbReference>
<dbReference type="SUPFAM" id="SSF53383">
    <property type="entry name" value="PLP-dependent transferases"/>
    <property type="match status" value="1"/>
</dbReference>
<keyword evidence="2" id="KW-0663">Pyridoxal phosphate</keyword>
<dbReference type="GO" id="GO:0008483">
    <property type="term" value="F:transaminase activity"/>
    <property type="evidence" value="ECO:0007669"/>
    <property type="project" value="UniProtKB-KW"/>
</dbReference>
<keyword evidence="4" id="KW-1185">Reference proteome</keyword>
<dbReference type="PROSITE" id="PS00600">
    <property type="entry name" value="AA_TRANSFER_CLASS_3"/>
    <property type="match status" value="1"/>
</dbReference>
<dbReference type="InterPro" id="IPR015424">
    <property type="entry name" value="PyrdxlP-dep_Trfase"/>
</dbReference>